<gene>
    <name evidence="1" type="ORF">CAEBREN_21474</name>
</gene>
<evidence type="ECO:0000313" key="1">
    <source>
        <dbReference type="EMBL" id="EGT47479.1"/>
    </source>
</evidence>
<proteinExistence type="predicted"/>
<sequence length="148" mass="17018">MFSQNKIDICRQAEVLRPPANKAYEKEKLCVYLIGDLDPNRMGQLMYHNKINHQCTVVDQCSELVKLFHSRPDFTEAFDQAAFLTETLNTLEKYEAVDRALGIVPCATCRNNWDTLEQVDDLFDVMALCGPRPMENTRTATKRPYQPS</sequence>
<dbReference type="eggNOG" id="ENOG502TJ3W">
    <property type="taxonomic scope" value="Eukaryota"/>
</dbReference>
<evidence type="ECO:0000313" key="2">
    <source>
        <dbReference type="Proteomes" id="UP000008068"/>
    </source>
</evidence>
<accession>G0MYJ0</accession>
<protein>
    <submittedName>
        <fullName evidence="1">Uncharacterized protein</fullName>
    </submittedName>
</protein>
<dbReference type="OMA" id="CINRWED"/>
<organism evidence="2">
    <name type="scientific">Caenorhabditis brenneri</name>
    <name type="common">Nematode worm</name>
    <dbReference type="NCBI Taxonomy" id="135651"/>
    <lineage>
        <taxon>Eukaryota</taxon>
        <taxon>Metazoa</taxon>
        <taxon>Ecdysozoa</taxon>
        <taxon>Nematoda</taxon>
        <taxon>Chromadorea</taxon>
        <taxon>Rhabditida</taxon>
        <taxon>Rhabditina</taxon>
        <taxon>Rhabditomorpha</taxon>
        <taxon>Rhabditoidea</taxon>
        <taxon>Rhabditidae</taxon>
        <taxon>Peloderinae</taxon>
        <taxon>Caenorhabditis</taxon>
    </lineage>
</organism>
<keyword evidence="2" id="KW-1185">Reference proteome</keyword>
<reference evidence="2" key="1">
    <citation type="submission" date="2011-07" db="EMBL/GenBank/DDBJ databases">
        <authorList>
            <consortium name="Caenorhabditis brenneri Sequencing and Analysis Consortium"/>
            <person name="Wilson R.K."/>
        </authorList>
    </citation>
    <scope>NUCLEOTIDE SEQUENCE [LARGE SCALE GENOMIC DNA]</scope>
    <source>
        <strain evidence="2">PB2801</strain>
    </source>
</reference>
<dbReference type="Proteomes" id="UP000008068">
    <property type="component" value="Unassembled WGS sequence"/>
</dbReference>
<dbReference type="EMBL" id="GL379820">
    <property type="protein sequence ID" value="EGT47479.1"/>
    <property type="molecule type" value="Genomic_DNA"/>
</dbReference>
<dbReference type="HOGENOM" id="CLU_1760409_0_0_1"/>
<name>G0MYJ0_CAEBE</name>
<dbReference type="InParanoid" id="G0MYJ0"/>
<dbReference type="FunCoup" id="G0MYJ0">
    <property type="interactions" value="1050"/>
</dbReference>
<dbReference type="AlphaFoldDB" id="G0MYJ0"/>
<dbReference type="OrthoDB" id="5869067at2759"/>